<keyword evidence="1" id="KW-1133">Transmembrane helix</keyword>
<evidence type="ECO:0000313" key="2">
    <source>
        <dbReference type="EMBL" id="RMX05067.1"/>
    </source>
</evidence>
<dbReference type="AlphaFoldDB" id="A0A3M6QPV1"/>
<dbReference type="NCBIfam" id="TIGR02532">
    <property type="entry name" value="IV_pilin_GFxxxE"/>
    <property type="match status" value="1"/>
</dbReference>
<organism evidence="2 3">
    <name type="scientific">Corticibacter populi</name>
    <dbReference type="NCBI Taxonomy" id="1550736"/>
    <lineage>
        <taxon>Bacteria</taxon>
        <taxon>Pseudomonadati</taxon>
        <taxon>Pseudomonadota</taxon>
        <taxon>Betaproteobacteria</taxon>
        <taxon>Burkholderiales</taxon>
        <taxon>Comamonadaceae</taxon>
        <taxon>Corticibacter</taxon>
    </lineage>
</organism>
<protein>
    <submittedName>
        <fullName evidence="2">Type II secretion system protein GspH</fullName>
    </submittedName>
</protein>
<dbReference type="OrthoDB" id="9154196at2"/>
<evidence type="ECO:0000313" key="3">
    <source>
        <dbReference type="Proteomes" id="UP000278006"/>
    </source>
</evidence>
<keyword evidence="3" id="KW-1185">Reference proteome</keyword>
<accession>A0A3M6QPV1</accession>
<evidence type="ECO:0000256" key="1">
    <source>
        <dbReference type="SAM" id="Phobius"/>
    </source>
</evidence>
<dbReference type="SUPFAM" id="SSF54523">
    <property type="entry name" value="Pili subunits"/>
    <property type="match status" value="1"/>
</dbReference>
<sequence length="139" mass="15196">MRGFTLMEITIVAAIIGIGAAVMTLAWPDGGMRALEREGDRLAALLESARTHSRSSGQAIQWRGTQDGFVFEGRAPHFIATLPSHWENDRVQALAGQPLLLGPEPLLPAQSVLLTLRDHPEQRIRVATNGLLPFRVEVP</sequence>
<keyword evidence="1" id="KW-0812">Transmembrane</keyword>
<reference evidence="2 3" key="1">
    <citation type="submission" date="2018-10" db="EMBL/GenBank/DDBJ databases">
        <title>Draft genome of Cortibacter populi DSM10536.</title>
        <authorList>
            <person name="Bernier A.-M."/>
            <person name="Bernard K."/>
        </authorList>
    </citation>
    <scope>NUCLEOTIDE SEQUENCE [LARGE SCALE GENOMIC DNA]</scope>
    <source>
        <strain evidence="2 3">DSM 105136</strain>
    </source>
</reference>
<gene>
    <name evidence="2" type="primary">gspH</name>
    <name evidence="2" type="ORF">D8I35_13370</name>
</gene>
<dbReference type="Proteomes" id="UP000278006">
    <property type="component" value="Unassembled WGS sequence"/>
</dbReference>
<feature type="transmembrane region" description="Helical" evidence="1">
    <location>
        <begin position="6"/>
        <end position="27"/>
    </location>
</feature>
<proteinExistence type="predicted"/>
<dbReference type="InterPro" id="IPR045584">
    <property type="entry name" value="Pilin-like"/>
</dbReference>
<dbReference type="InterPro" id="IPR012902">
    <property type="entry name" value="N_methyl_site"/>
</dbReference>
<comment type="caution">
    <text evidence="2">The sequence shown here is derived from an EMBL/GenBank/DDBJ whole genome shotgun (WGS) entry which is preliminary data.</text>
</comment>
<name>A0A3M6QPV1_9BURK</name>
<dbReference type="EMBL" id="RDQO01000004">
    <property type="protein sequence ID" value="RMX05067.1"/>
    <property type="molecule type" value="Genomic_DNA"/>
</dbReference>
<keyword evidence="1" id="KW-0472">Membrane</keyword>